<dbReference type="GO" id="GO:0005737">
    <property type="term" value="C:cytoplasm"/>
    <property type="evidence" value="ECO:0007669"/>
    <property type="project" value="UniProtKB-SubCell"/>
</dbReference>
<dbReference type="InterPro" id="IPR050249">
    <property type="entry name" value="Pseudomonas-type_ThrB"/>
</dbReference>
<dbReference type="InterPro" id="IPR011009">
    <property type="entry name" value="Kinase-like_dom_sf"/>
</dbReference>
<accession>A0A9N9TZF2</accession>
<dbReference type="Pfam" id="PF01636">
    <property type="entry name" value="APH"/>
    <property type="match status" value="1"/>
</dbReference>
<evidence type="ECO:0000256" key="1">
    <source>
        <dbReference type="ARBA" id="ARBA00004496"/>
    </source>
</evidence>
<dbReference type="FunFam" id="3.90.1200.10:FF:000007">
    <property type="entry name" value="hydroxylysine kinase isoform X1"/>
    <property type="match status" value="1"/>
</dbReference>
<keyword evidence="4" id="KW-0808">Transferase</keyword>
<dbReference type="EMBL" id="OU900100">
    <property type="protein sequence ID" value="CAG9864293.1"/>
    <property type="molecule type" value="Genomic_DNA"/>
</dbReference>
<keyword evidence="5" id="KW-0418">Kinase</keyword>
<evidence type="ECO:0000313" key="11">
    <source>
        <dbReference type="EMBL" id="CAG9864293.1"/>
    </source>
</evidence>
<comment type="function">
    <text evidence="7">Catalyzes the GTP-dependent phosphorylation of 5-hydroxy-L-lysine.</text>
</comment>
<dbReference type="EC" id="2.7.1.81" evidence="8"/>
<evidence type="ECO:0000313" key="12">
    <source>
        <dbReference type="Proteomes" id="UP001153712"/>
    </source>
</evidence>
<dbReference type="PANTHER" id="PTHR21064">
    <property type="entry name" value="AMINOGLYCOSIDE PHOSPHOTRANSFERASE DOMAIN-CONTAINING PROTEIN-RELATED"/>
    <property type="match status" value="1"/>
</dbReference>
<dbReference type="GO" id="GO:0004672">
    <property type="term" value="F:protein kinase activity"/>
    <property type="evidence" value="ECO:0007669"/>
    <property type="project" value="InterPro"/>
</dbReference>
<reference evidence="11" key="1">
    <citation type="submission" date="2022-01" db="EMBL/GenBank/DDBJ databases">
        <authorList>
            <person name="King R."/>
        </authorList>
    </citation>
    <scope>NUCLEOTIDE SEQUENCE</scope>
</reference>
<comment type="subcellular location">
    <subcellularLocation>
        <location evidence="1">Cytoplasm</location>
    </subcellularLocation>
</comment>
<proteinExistence type="inferred from homology"/>
<dbReference type="AlphaFoldDB" id="A0A9N9TZF2"/>
<dbReference type="SUPFAM" id="SSF56112">
    <property type="entry name" value="Protein kinase-like (PK-like)"/>
    <property type="match status" value="1"/>
</dbReference>
<dbReference type="PROSITE" id="PS50011">
    <property type="entry name" value="PROTEIN_KINASE_DOM"/>
    <property type="match status" value="1"/>
</dbReference>
<dbReference type="Gene3D" id="3.30.200.20">
    <property type="entry name" value="Phosphorylase Kinase, domain 1"/>
    <property type="match status" value="1"/>
</dbReference>
<comment type="similarity">
    <text evidence="2">Belongs to the aminoglycoside phosphotransferase family.</text>
</comment>
<name>A0A9N9TZF2_PHYSR</name>
<feature type="domain" description="Protein kinase" evidence="10">
    <location>
        <begin position="14"/>
        <end position="339"/>
    </location>
</feature>
<gene>
    <name evidence="11" type="ORF">PHYEVI_LOCUS10550</name>
</gene>
<protein>
    <recommendedName>
        <fullName evidence="9">Hydroxylysine kinase</fullName>
        <ecNumber evidence="8">2.7.1.81</ecNumber>
    </recommendedName>
</protein>
<evidence type="ECO:0000256" key="8">
    <source>
        <dbReference type="ARBA" id="ARBA00038873"/>
    </source>
</evidence>
<comment type="catalytic activity">
    <reaction evidence="6">
        <text>(5R)-5-hydroxy-L-lysine + GTP = (5R)-5-phosphooxy-L-lysine + GDP + H(+)</text>
        <dbReference type="Rhea" id="RHEA:19049"/>
        <dbReference type="ChEBI" id="CHEBI:15378"/>
        <dbReference type="ChEBI" id="CHEBI:37565"/>
        <dbReference type="ChEBI" id="CHEBI:57882"/>
        <dbReference type="ChEBI" id="CHEBI:58189"/>
        <dbReference type="ChEBI" id="CHEBI:58357"/>
        <dbReference type="EC" id="2.7.1.81"/>
    </reaction>
</comment>
<evidence type="ECO:0000256" key="2">
    <source>
        <dbReference type="ARBA" id="ARBA00006219"/>
    </source>
</evidence>
<evidence type="ECO:0000256" key="7">
    <source>
        <dbReference type="ARBA" id="ARBA00037368"/>
    </source>
</evidence>
<sequence>MSVPAVPDRIVLSLEKIADIARNSFDVEAIDIEELNGYDDKNFRIVDNKRSGRKLVLKIINSIDSRKPELFEAQTLLLLHLGKHGVNCPKPVLTQSGELFVKHKLESGEHIVRLFDYIDGAVLHKTSYSGDLFYQIGRAVAEMNEVMKDFKHEAYSNHKTIWMLESLPQLHRFFHAVKAENRRNLVKTIVDIFIANVLPLSEMLPRGLIHGDVNEQNLLVENGDLKAILDYGDCHVGCYLYELAITMTYMMVLDKNIEAGSHVLAGYSSVRKLNKVEYSLLKVCVCARLCQSLVLGAYKALKDPENTYVLTTAAYGWTLLEKLWKTPSEELLDVWKTHL</sequence>
<dbReference type="Proteomes" id="UP001153712">
    <property type="component" value="Chromosome 7"/>
</dbReference>
<evidence type="ECO:0000256" key="3">
    <source>
        <dbReference type="ARBA" id="ARBA00022490"/>
    </source>
</evidence>
<dbReference type="Gene3D" id="3.90.1200.10">
    <property type="match status" value="1"/>
</dbReference>
<dbReference type="InterPro" id="IPR000719">
    <property type="entry name" value="Prot_kinase_dom"/>
</dbReference>
<evidence type="ECO:0000256" key="5">
    <source>
        <dbReference type="ARBA" id="ARBA00022777"/>
    </source>
</evidence>
<evidence type="ECO:0000256" key="9">
    <source>
        <dbReference type="ARBA" id="ARBA00040505"/>
    </source>
</evidence>
<evidence type="ECO:0000256" key="6">
    <source>
        <dbReference type="ARBA" id="ARBA00036820"/>
    </source>
</evidence>
<dbReference type="PANTHER" id="PTHR21064:SF1">
    <property type="entry name" value="HYDROXYLYSINE KINASE"/>
    <property type="match status" value="1"/>
</dbReference>
<evidence type="ECO:0000259" key="10">
    <source>
        <dbReference type="PROSITE" id="PS50011"/>
    </source>
</evidence>
<evidence type="ECO:0000256" key="4">
    <source>
        <dbReference type="ARBA" id="ARBA00022679"/>
    </source>
</evidence>
<dbReference type="InterPro" id="IPR002575">
    <property type="entry name" value="Aminoglycoside_PTrfase"/>
</dbReference>
<organism evidence="11 12">
    <name type="scientific">Phyllotreta striolata</name>
    <name type="common">Striped flea beetle</name>
    <name type="synonym">Crioceris striolata</name>
    <dbReference type="NCBI Taxonomy" id="444603"/>
    <lineage>
        <taxon>Eukaryota</taxon>
        <taxon>Metazoa</taxon>
        <taxon>Ecdysozoa</taxon>
        <taxon>Arthropoda</taxon>
        <taxon>Hexapoda</taxon>
        <taxon>Insecta</taxon>
        <taxon>Pterygota</taxon>
        <taxon>Neoptera</taxon>
        <taxon>Endopterygota</taxon>
        <taxon>Coleoptera</taxon>
        <taxon>Polyphaga</taxon>
        <taxon>Cucujiformia</taxon>
        <taxon>Chrysomeloidea</taxon>
        <taxon>Chrysomelidae</taxon>
        <taxon>Galerucinae</taxon>
        <taxon>Alticini</taxon>
        <taxon>Phyllotreta</taxon>
    </lineage>
</organism>
<dbReference type="GO" id="GO:0005524">
    <property type="term" value="F:ATP binding"/>
    <property type="evidence" value="ECO:0007669"/>
    <property type="project" value="InterPro"/>
</dbReference>
<keyword evidence="3" id="KW-0963">Cytoplasm</keyword>
<dbReference type="OrthoDB" id="9973935at2759"/>
<keyword evidence="12" id="KW-1185">Reference proteome</keyword>
<dbReference type="GO" id="GO:0047992">
    <property type="term" value="F:hydroxylysine kinase activity"/>
    <property type="evidence" value="ECO:0007669"/>
    <property type="project" value="UniProtKB-EC"/>
</dbReference>